<dbReference type="PANTHER" id="PTHR47268:SF4">
    <property type="entry name" value="ACYLPHOSPHATASE"/>
    <property type="match status" value="1"/>
</dbReference>
<comment type="caution">
    <text evidence="9">The sequence shown here is derived from an EMBL/GenBank/DDBJ whole genome shotgun (WGS) entry which is preliminary data.</text>
</comment>
<dbReference type="SUPFAM" id="SSF54975">
    <property type="entry name" value="Acylphosphatase/BLUF domain-like"/>
    <property type="match status" value="1"/>
</dbReference>
<feature type="active site" evidence="4">
    <location>
        <position position="37"/>
    </location>
</feature>
<dbReference type="InterPro" id="IPR017968">
    <property type="entry name" value="Acylphosphatase_CS"/>
</dbReference>
<dbReference type="EC" id="3.6.1.7" evidence="2 4"/>
<evidence type="ECO:0000256" key="3">
    <source>
        <dbReference type="ARBA" id="ARBA00047645"/>
    </source>
</evidence>
<dbReference type="InterPro" id="IPR020456">
    <property type="entry name" value="Acylphosphatase"/>
</dbReference>
<dbReference type="RefSeq" id="WP_174409982.1">
    <property type="nucleotide sequence ID" value="NZ_BLVP01000008.1"/>
</dbReference>
<evidence type="ECO:0000313" key="10">
    <source>
        <dbReference type="Proteomes" id="UP000503820"/>
    </source>
</evidence>
<keyword evidence="10" id="KW-1185">Reference proteome</keyword>
<evidence type="ECO:0000256" key="6">
    <source>
        <dbReference type="RuleBase" id="RU004168"/>
    </source>
</evidence>
<proteinExistence type="inferred from homology"/>
<evidence type="ECO:0000256" key="4">
    <source>
        <dbReference type="PROSITE-ProRule" id="PRU00520"/>
    </source>
</evidence>
<dbReference type="AlphaFoldDB" id="A0A7J0BW35"/>
<reference evidence="9 10" key="1">
    <citation type="submission" date="2020-05" db="EMBL/GenBank/DDBJ databases">
        <title>Draft genome sequence of Desulfovibrio psychrotolerans JS1T.</title>
        <authorList>
            <person name="Ueno A."/>
            <person name="Tamazawa S."/>
            <person name="Tamamura S."/>
            <person name="Murakami T."/>
            <person name="Kiyama T."/>
            <person name="Inomata H."/>
            <person name="Amano Y."/>
            <person name="Miyakawa K."/>
            <person name="Tamaki H."/>
            <person name="Naganuma T."/>
            <person name="Kaneko K."/>
        </authorList>
    </citation>
    <scope>NUCLEOTIDE SEQUENCE [LARGE SCALE GENOMIC DNA]</scope>
    <source>
        <strain evidence="9 10">JS1</strain>
    </source>
</reference>
<dbReference type="PROSITE" id="PS00151">
    <property type="entry name" value="ACYLPHOSPHATASE_2"/>
    <property type="match status" value="1"/>
</dbReference>
<dbReference type="GO" id="GO:0003998">
    <property type="term" value="F:acylphosphatase activity"/>
    <property type="evidence" value="ECO:0007669"/>
    <property type="project" value="UniProtKB-EC"/>
</dbReference>
<evidence type="ECO:0000313" key="9">
    <source>
        <dbReference type="EMBL" id="GFM37381.1"/>
    </source>
</evidence>
<evidence type="ECO:0000256" key="1">
    <source>
        <dbReference type="ARBA" id="ARBA00005614"/>
    </source>
</evidence>
<feature type="region of interest" description="Disordered" evidence="7">
    <location>
        <begin position="83"/>
        <end position="106"/>
    </location>
</feature>
<feature type="domain" description="Acylphosphatase-like" evidence="8">
    <location>
        <begin position="4"/>
        <end position="106"/>
    </location>
</feature>
<dbReference type="EMBL" id="BLVP01000008">
    <property type="protein sequence ID" value="GFM37381.1"/>
    <property type="molecule type" value="Genomic_DNA"/>
</dbReference>
<sequence length="106" mass="11407">MNTGCRCIISGIVQGVGFRYWTRDAARALHLEGWVRNLPDGTVELEAFGPEDSLRALQDLLHEGPPYSRVTKVQCVPCPPPDHSSGNLSMAGSPSSGGSARFIIRA</sequence>
<accession>A0A7J0BW35</accession>
<gene>
    <name evidence="9" type="ORF">DSM19430T_20650</name>
</gene>
<dbReference type="Pfam" id="PF00708">
    <property type="entry name" value="Acylphosphatase"/>
    <property type="match status" value="1"/>
</dbReference>
<evidence type="ECO:0000256" key="7">
    <source>
        <dbReference type="SAM" id="MobiDB-lite"/>
    </source>
</evidence>
<dbReference type="PANTHER" id="PTHR47268">
    <property type="entry name" value="ACYLPHOSPHATASE"/>
    <property type="match status" value="1"/>
</dbReference>
<evidence type="ECO:0000259" key="8">
    <source>
        <dbReference type="PROSITE" id="PS51160"/>
    </source>
</evidence>
<dbReference type="PROSITE" id="PS51160">
    <property type="entry name" value="ACYLPHOSPHATASE_3"/>
    <property type="match status" value="1"/>
</dbReference>
<evidence type="ECO:0000256" key="5">
    <source>
        <dbReference type="RuleBase" id="RU000553"/>
    </source>
</evidence>
<keyword evidence="4 5" id="KW-0378">Hydrolase</keyword>
<organism evidence="9 10">
    <name type="scientific">Desulfovibrio psychrotolerans</name>
    <dbReference type="NCBI Taxonomy" id="415242"/>
    <lineage>
        <taxon>Bacteria</taxon>
        <taxon>Pseudomonadati</taxon>
        <taxon>Thermodesulfobacteriota</taxon>
        <taxon>Desulfovibrionia</taxon>
        <taxon>Desulfovibrionales</taxon>
        <taxon>Desulfovibrionaceae</taxon>
        <taxon>Desulfovibrio</taxon>
    </lineage>
</organism>
<feature type="active site" evidence="4">
    <location>
        <position position="19"/>
    </location>
</feature>
<evidence type="ECO:0000256" key="2">
    <source>
        <dbReference type="ARBA" id="ARBA00012150"/>
    </source>
</evidence>
<comment type="catalytic activity">
    <reaction evidence="3 4 5">
        <text>an acyl phosphate + H2O = a carboxylate + phosphate + H(+)</text>
        <dbReference type="Rhea" id="RHEA:14965"/>
        <dbReference type="ChEBI" id="CHEBI:15377"/>
        <dbReference type="ChEBI" id="CHEBI:15378"/>
        <dbReference type="ChEBI" id="CHEBI:29067"/>
        <dbReference type="ChEBI" id="CHEBI:43474"/>
        <dbReference type="ChEBI" id="CHEBI:59918"/>
        <dbReference type="EC" id="3.6.1.7"/>
    </reaction>
</comment>
<dbReference type="InterPro" id="IPR036046">
    <property type="entry name" value="Acylphosphatase-like_dom_sf"/>
</dbReference>
<dbReference type="PROSITE" id="PS00150">
    <property type="entry name" value="ACYLPHOSPHATASE_1"/>
    <property type="match status" value="1"/>
</dbReference>
<dbReference type="InterPro" id="IPR001792">
    <property type="entry name" value="Acylphosphatase-like_dom"/>
</dbReference>
<name>A0A7J0BW35_9BACT</name>
<comment type="similarity">
    <text evidence="1 6">Belongs to the acylphosphatase family.</text>
</comment>
<protein>
    <recommendedName>
        <fullName evidence="2 4">Acylphosphatase</fullName>
        <ecNumber evidence="2 4">3.6.1.7</ecNumber>
    </recommendedName>
</protein>
<dbReference type="Proteomes" id="UP000503820">
    <property type="component" value="Unassembled WGS sequence"/>
</dbReference>
<dbReference type="Gene3D" id="3.30.70.100">
    <property type="match status" value="1"/>
</dbReference>